<accession>A0ABV4NVY2</accession>
<keyword evidence="3" id="KW-0804">Transcription</keyword>
<dbReference type="EMBL" id="JBGMEK010000006">
    <property type="protein sequence ID" value="MFA0810202.1"/>
    <property type="molecule type" value="Genomic_DNA"/>
</dbReference>
<dbReference type="SMART" id="SM00342">
    <property type="entry name" value="HTH_ARAC"/>
    <property type="match status" value="1"/>
</dbReference>
<dbReference type="PANTHER" id="PTHR47894:SF4">
    <property type="entry name" value="HTH-TYPE TRANSCRIPTIONAL REGULATOR GADX"/>
    <property type="match status" value="1"/>
</dbReference>
<feature type="domain" description="HTH araC/xylS-type" evidence="4">
    <location>
        <begin position="240"/>
        <end position="338"/>
    </location>
</feature>
<dbReference type="InterPro" id="IPR009057">
    <property type="entry name" value="Homeodomain-like_sf"/>
</dbReference>
<dbReference type="PANTHER" id="PTHR47894">
    <property type="entry name" value="HTH-TYPE TRANSCRIPTIONAL REGULATOR GADX"/>
    <property type="match status" value="1"/>
</dbReference>
<keyword evidence="1" id="KW-0805">Transcription regulation</keyword>
<dbReference type="Pfam" id="PF12833">
    <property type="entry name" value="HTH_18"/>
    <property type="match status" value="1"/>
</dbReference>
<evidence type="ECO:0000256" key="1">
    <source>
        <dbReference type="ARBA" id="ARBA00023015"/>
    </source>
</evidence>
<proteinExistence type="predicted"/>
<dbReference type="Proteomes" id="UP001569428">
    <property type="component" value="Unassembled WGS sequence"/>
</dbReference>
<dbReference type="RefSeq" id="WP_371837810.1">
    <property type="nucleotide sequence ID" value="NZ_JBGMEK010000006.1"/>
</dbReference>
<sequence length="354" mass="38981">MRIGGALGSVIRASVLTGYGELVKDLGGDAQSYLSEFNMPLDIGVSDARLLPHPDVARLLEVSAQRLGCVDLGLRLASCQGVDRLGGIALIACNSTSPREAVEAIAKFMPLHSTATQLRLESVAGATCVRLVFDLIDPALSYFAQIHEQTLGNALAMLRMLMGVDAIPQRVLLPHSALSDERCYQQYFACPVEFQSGYCAMEFPSSLLDRLLPSVDPITKRLASSYLGQQFVSTRASLGTQVRKLLRQLLPTGKYQVAVVASHLSLHPRTLQRRLAAENLRFDRLLDIVRRELAAEYLSDTTLTLEQVTGLLGYAEQSTFQHSCRRWFSDTPRNHRCKLTRADLFEGTCSVNPD</sequence>
<evidence type="ECO:0000313" key="6">
    <source>
        <dbReference type="Proteomes" id="UP001569428"/>
    </source>
</evidence>
<comment type="caution">
    <text evidence="5">The sequence shown here is derived from an EMBL/GenBank/DDBJ whole genome shotgun (WGS) entry which is preliminary data.</text>
</comment>
<name>A0ABV4NVY2_9GAMM</name>
<dbReference type="Gene3D" id="1.10.10.60">
    <property type="entry name" value="Homeodomain-like"/>
    <property type="match status" value="1"/>
</dbReference>
<evidence type="ECO:0000259" key="4">
    <source>
        <dbReference type="PROSITE" id="PS01124"/>
    </source>
</evidence>
<evidence type="ECO:0000256" key="2">
    <source>
        <dbReference type="ARBA" id="ARBA00023125"/>
    </source>
</evidence>
<evidence type="ECO:0000313" key="5">
    <source>
        <dbReference type="EMBL" id="MFA0810202.1"/>
    </source>
</evidence>
<dbReference type="Pfam" id="PF12625">
    <property type="entry name" value="Arabinose_bd"/>
    <property type="match status" value="1"/>
</dbReference>
<keyword evidence="6" id="KW-1185">Reference proteome</keyword>
<dbReference type="InterPro" id="IPR032687">
    <property type="entry name" value="AraC-type_N"/>
</dbReference>
<evidence type="ECO:0000256" key="3">
    <source>
        <dbReference type="ARBA" id="ARBA00023163"/>
    </source>
</evidence>
<gene>
    <name evidence="5" type="ORF">ACCI49_04655</name>
</gene>
<reference evidence="5 6" key="1">
    <citation type="submission" date="2024-08" db="EMBL/GenBank/DDBJ databases">
        <authorList>
            <person name="Ishaq N."/>
        </authorList>
    </citation>
    <scope>NUCLEOTIDE SEQUENCE [LARGE SCALE GENOMIC DNA]</scope>
    <source>
        <strain evidence="5 6">DSM 18651</strain>
    </source>
</reference>
<organism evidence="5 6">
    <name type="scientific">Microbulbifer epialgicus</name>
    <dbReference type="NCBI Taxonomy" id="393907"/>
    <lineage>
        <taxon>Bacteria</taxon>
        <taxon>Pseudomonadati</taxon>
        <taxon>Pseudomonadota</taxon>
        <taxon>Gammaproteobacteria</taxon>
        <taxon>Cellvibrionales</taxon>
        <taxon>Microbulbiferaceae</taxon>
        <taxon>Microbulbifer</taxon>
    </lineage>
</organism>
<dbReference type="InterPro" id="IPR018060">
    <property type="entry name" value="HTH_AraC"/>
</dbReference>
<keyword evidence="2" id="KW-0238">DNA-binding</keyword>
<protein>
    <submittedName>
        <fullName evidence="5">AraC family transcriptional regulator ligand-binding domain-containing protein</fullName>
    </submittedName>
</protein>
<dbReference type="SUPFAM" id="SSF46689">
    <property type="entry name" value="Homeodomain-like"/>
    <property type="match status" value="1"/>
</dbReference>
<dbReference type="PROSITE" id="PS01124">
    <property type="entry name" value="HTH_ARAC_FAMILY_2"/>
    <property type="match status" value="1"/>
</dbReference>